<dbReference type="Pfam" id="PF17919">
    <property type="entry name" value="RT_RNaseH_2"/>
    <property type="match status" value="1"/>
</dbReference>
<gene>
    <name evidence="4" type="ORF">LSH36_720g00008</name>
</gene>
<feature type="signal peptide" evidence="2">
    <location>
        <begin position="1"/>
        <end position="22"/>
    </location>
</feature>
<dbReference type="PANTHER" id="PTHR11161:SF0">
    <property type="entry name" value="O-ACYLTRANSFERASE LIKE PROTEIN"/>
    <property type="match status" value="1"/>
</dbReference>
<dbReference type="InterPro" id="IPR043502">
    <property type="entry name" value="DNA/RNA_pol_sf"/>
</dbReference>
<feature type="chain" id="PRO_5042006890" description="Reverse transcriptase/retrotransposon-derived protein RNase H-like domain-containing protein" evidence="2">
    <location>
        <begin position="23"/>
        <end position="711"/>
    </location>
</feature>
<dbReference type="SUPFAM" id="SSF56672">
    <property type="entry name" value="DNA/RNA polymerases"/>
    <property type="match status" value="1"/>
</dbReference>
<feature type="transmembrane region" description="Helical" evidence="1">
    <location>
        <begin position="127"/>
        <end position="150"/>
    </location>
</feature>
<protein>
    <recommendedName>
        <fullName evidence="3">Reverse transcriptase/retrotransposon-derived protein RNase H-like domain-containing protein</fullName>
    </recommendedName>
</protein>
<keyword evidence="5" id="KW-1185">Reference proteome</keyword>
<feature type="transmembrane region" description="Helical" evidence="1">
    <location>
        <begin position="341"/>
        <end position="362"/>
    </location>
</feature>
<reference evidence="4" key="1">
    <citation type="journal article" date="2023" name="Mol. Biol. Evol.">
        <title>Third-Generation Sequencing Reveals the Adaptive Role of the Epigenome in Three Deep-Sea Polychaetes.</title>
        <authorList>
            <person name="Perez M."/>
            <person name="Aroh O."/>
            <person name="Sun Y."/>
            <person name="Lan Y."/>
            <person name="Juniper S.K."/>
            <person name="Young C.R."/>
            <person name="Angers B."/>
            <person name="Qian P.Y."/>
        </authorList>
    </citation>
    <scope>NUCLEOTIDE SEQUENCE</scope>
    <source>
        <strain evidence="4">P08H-3</strain>
    </source>
</reference>
<feature type="transmembrane region" description="Helical" evidence="1">
    <location>
        <begin position="298"/>
        <end position="320"/>
    </location>
</feature>
<dbReference type="Proteomes" id="UP001208570">
    <property type="component" value="Unassembled WGS sequence"/>
</dbReference>
<evidence type="ECO:0000313" key="5">
    <source>
        <dbReference type="Proteomes" id="UP001208570"/>
    </source>
</evidence>
<evidence type="ECO:0000259" key="3">
    <source>
        <dbReference type="Pfam" id="PF17919"/>
    </source>
</evidence>
<organism evidence="4 5">
    <name type="scientific">Paralvinella palmiformis</name>
    <dbReference type="NCBI Taxonomy" id="53620"/>
    <lineage>
        <taxon>Eukaryota</taxon>
        <taxon>Metazoa</taxon>
        <taxon>Spiralia</taxon>
        <taxon>Lophotrochozoa</taxon>
        <taxon>Annelida</taxon>
        <taxon>Polychaeta</taxon>
        <taxon>Sedentaria</taxon>
        <taxon>Canalipalpata</taxon>
        <taxon>Terebellida</taxon>
        <taxon>Terebelliformia</taxon>
        <taxon>Alvinellidae</taxon>
        <taxon>Paralvinella</taxon>
    </lineage>
</organism>
<evidence type="ECO:0000256" key="2">
    <source>
        <dbReference type="SAM" id="SignalP"/>
    </source>
</evidence>
<dbReference type="AlphaFoldDB" id="A0AAD9J1H2"/>
<keyword evidence="1" id="KW-0812">Transmembrane</keyword>
<comment type="caution">
    <text evidence="4">The sequence shown here is derived from an EMBL/GenBank/DDBJ whole genome shotgun (WGS) entry which is preliminary data.</text>
</comment>
<dbReference type="PANTHER" id="PTHR11161">
    <property type="entry name" value="O-ACYLTRANSFERASE"/>
    <property type="match status" value="1"/>
</dbReference>
<dbReference type="InterPro" id="IPR041577">
    <property type="entry name" value="RT_RNaseH_2"/>
</dbReference>
<dbReference type="InterPro" id="IPR052728">
    <property type="entry name" value="O2_lipid_transport_reg"/>
</dbReference>
<evidence type="ECO:0000256" key="1">
    <source>
        <dbReference type="SAM" id="Phobius"/>
    </source>
</evidence>
<sequence>MVSSPYSLSLCITISMLLGCHGQTLWPVQLNQLMTKTHLKFDKFPQQIDTTGLDEFGLSNNCEADLIPAGIGICMPSSCTKDDLYDVILMLRDKDLIEVPSFFNASNETDMLRHCADIPDFTEDNGAIAAVTILCFFAFIGLLASIYDVLTQNSRQRIATSGRGTPSIGTLFDISNVASVSNDCESNVYIRRLKIISNANDGTITNRPTTGDNMADEGNVVVTDITSEMTTETRNKEPNNRNDMTYRYMPRITHEAVNNMNLSVETFFVLRCGPYFVGIFLGYFLVKYEQKPNMNKIGVSFGWIICLTAICISVYLSYSFTYGSGQWSTEAIVAFLSIQRLMFAVGVAWIVFACCTGYGGFINSILSWVGWVPLARLSYTGYLVHPIIVSYTYYSSAVQIHVTDWIMKEDINSWQTRCRQQGGKFNEPTPWCSPMIAVESPEKPNHPIRICMAPVPTLNSVFECPLYPMSNLKKNLHHLVNTKCFTLASTLISSTNVEFCWSSSQQTAFTHINELITSAPVLQYFDSAKPVILQIDASDDILGDVLMQGNRHVAYTSSSMTKSQKNNHVQNEKECIAILNAMYRCDQWLYGHHSITIETDYKPLETIFKHPIAQAPKRLQKMLLKLPRYIFIIIYRKGSTVWPADTLSRAPLPRTTEAKVSQLEVFMTALETTKEMPERIMDHTFELIKRATYKDAILSHLMPYIMLGGPY</sequence>
<dbReference type="CDD" id="cd09274">
    <property type="entry name" value="RNase_HI_RT_Ty3"/>
    <property type="match status" value="1"/>
</dbReference>
<feature type="transmembrane region" description="Helical" evidence="1">
    <location>
        <begin position="268"/>
        <end position="286"/>
    </location>
</feature>
<evidence type="ECO:0000313" key="4">
    <source>
        <dbReference type="EMBL" id="KAK2144916.1"/>
    </source>
</evidence>
<feature type="domain" description="Reverse transcriptase/retrotransposon-derived protein RNase H-like" evidence="3">
    <location>
        <begin position="501"/>
        <end position="593"/>
    </location>
</feature>
<keyword evidence="1" id="KW-0472">Membrane</keyword>
<proteinExistence type="predicted"/>
<dbReference type="EMBL" id="JAODUP010000720">
    <property type="protein sequence ID" value="KAK2144916.1"/>
    <property type="molecule type" value="Genomic_DNA"/>
</dbReference>
<name>A0AAD9J1H2_9ANNE</name>
<accession>A0AAD9J1H2</accession>
<keyword evidence="1" id="KW-1133">Transmembrane helix</keyword>
<keyword evidence="2" id="KW-0732">Signal</keyword>